<organism evidence="1 2">
    <name type="scientific">Marmoricola endophyticus</name>
    <dbReference type="NCBI Taxonomy" id="2040280"/>
    <lineage>
        <taxon>Bacteria</taxon>
        <taxon>Bacillati</taxon>
        <taxon>Actinomycetota</taxon>
        <taxon>Actinomycetes</taxon>
        <taxon>Propionibacteriales</taxon>
        <taxon>Nocardioidaceae</taxon>
        <taxon>Marmoricola</taxon>
    </lineage>
</organism>
<dbReference type="InterPro" id="IPR055679">
    <property type="entry name" value="DUF7255"/>
</dbReference>
<dbReference type="RefSeq" id="WP_188778327.1">
    <property type="nucleotide sequence ID" value="NZ_BMKQ01000001.1"/>
</dbReference>
<gene>
    <name evidence="1" type="ORF">GCM10011519_07320</name>
</gene>
<sequence length="190" mass="20592">MPVRECQNAFAAAAAADGVALTAASVPWLNGRGHLGIADDFSHVKEVLANIFEALGGQPDELASKPMRRLSGDFVHAPTGTFIEVDERQHFTSHRLKTLDLYPSGARLGFDIEEYRDLCRGLAAKADRDFAHKAAAGFGPGGRPRQRAYNDALRDLVTPSMELPPVIRVAAPDRDGVAAYERVRDSLKAL</sequence>
<dbReference type="Proteomes" id="UP000649179">
    <property type="component" value="Unassembled WGS sequence"/>
</dbReference>
<comment type="caution">
    <text evidence="1">The sequence shown here is derived from an EMBL/GenBank/DDBJ whole genome shotgun (WGS) entry which is preliminary data.</text>
</comment>
<dbReference type="AlphaFoldDB" id="A0A917F1S4"/>
<keyword evidence="2" id="KW-1185">Reference proteome</keyword>
<proteinExistence type="predicted"/>
<evidence type="ECO:0000313" key="1">
    <source>
        <dbReference type="EMBL" id="GGF36349.1"/>
    </source>
</evidence>
<dbReference type="EMBL" id="BMKQ01000001">
    <property type="protein sequence ID" value="GGF36349.1"/>
    <property type="molecule type" value="Genomic_DNA"/>
</dbReference>
<protein>
    <submittedName>
        <fullName evidence="1">Uncharacterized protein</fullName>
    </submittedName>
</protein>
<accession>A0A917F1S4</accession>
<name>A0A917F1S4_9ACTN</name>
<evidence type="ECO:0000313" key="2">
    <source>
        <dbReference type="Proteomes" id="UP000649179"/>
    </source>
</evidence>
<dbReference type="Pfam" id="PF23913">
    <property type="entry name" value="DUF7255"/>
    <property type="match status" value="1"/>
</dbReference>
<reference evidence="1" key="2">
    <citation type="submission" date="2020-09" db="EMBL/GenBank/DDBJ databases">
        <authorList>
            <person name="Sun Q."/>
            <person name="Zhou Y."/>
        </authorList>
    </citation>
    <scope>NUCLEOTIDE SEQUENCE</scope>
    <source>
        <strain evidence="1">CGMCC 1.16067</strain>
    </source>
</reference>
<reference evidence="1" key="1">
    <citation type="journal article" date="2014" name="Int. J. Syst. Evol. Microbiol.">
        <title>Complete genome sequence of Corynebacterium casei LMG S-19264T (=DSM 44701T), isolated from a smear-ripened cheese.</title>
        <authorList>
            <consortium name="US DOE Joint Genome Institute (JGI-PGF)"/>
            <person name="Walter F."/>
            <person name="Albersmeier A."/>
            <person name="Kalinowski J."/>
            <person name="Ruckert C."/>
        </authorList>
    </citation>
    <scope>NUCLEOTIDE SEQUENCE</scope>
    <source>
        <strain evidence="1">CGMCC 1.16067</strain>
    </source>
</reference>